<sequence>MYRSTFGYFINFHFDRIIEGSQYETFKADPEEYEMISVASAQGDSVHPKLPRCVREECDEGSFHSTGKVTGSKFITHHYTCANCQAHLEYRHYGALGLLVWIGDPYIRRLGQRANEFFREVQTNIENSVARLPAVPEGLHVYVQESKGWRKLQ</sequence>
<dbReference type="AlphaFoldDB" id="A0A1F6P9A3"/>
<evidence type="ECO:0000313" key="1">
    <source>
        <dbReference type="EMBL" id="OGH92533.1"/>
    </source>
</evidence>
<accession>A0A1F6P9A3</accession>
<name>A0A1F6P9A3_9BACT</name>
<dbReference type="Proteomes" id="UP000176634">
    <property type="component" value="Unassembled WGS sequence"/>
</dbReference>
<organism evidence="1 2">
    <name type="scientific">Candidatus Magasanikbacteria bacterium RIFOXYD1_FULL_40_23</name>
    <dbReference type="NCBI Taxonomy" id="1798705"/>
    <lineage>
        <taxon>Bacteria</taxon>
        <taxon>Candidatus Magasanikiibacteriota</taxon>
    </lineage>
</organism>
<dbReference type="EMBL" id="MFRA01000005">
    <property type="protein sequence ID" value="OGH92533.1"/>
    <property type="molecule type" value="Genomic_DNA"/>
</dbReference>
<evidence type="ECO:0000313" key="2">
    <source>
        <dbReference type="Proteomes" id="UP000176634"/>
    </source>
</evidence>
<reference evidence="1 2" key="1">
    <citation type="journal article" date="2016" name="Nat. Commun.">
        <title>Thousands of microbial genomes shed light on interconnected biogeochemical processes in an aquifer system.</title>
        <authorList>
            <person name="Anantharaman K."/>
            <person name="Brown C.T."/>
            <person name="Hug L.A."/>
            <person name="Sharon I."/>
            <person name="Castelle C.J."/>
            <person name="Probst A.J."/>
            <person name="Thomas B.C."/>
            <person name="Singh A."/>
            <person name="Wilkins M.J."/>
            <person name="Karaoz U."/>
            <person name="Brodie E.L."/>
            <person name="Williams K.H."/>
            <person name="Hubbard S.S."/>
            <person name="Banfield J.F."/>
        </authorList>
    </citation>
    <scope>NUCLEOTIDE SEQUENCE [LARGE SCALE GENOMIC DNA]</scope>
</reference>
<proteinExistence type="predicted"/>
<gene>
    <name evidence="1" type="ORF">A2563_02540</name>
</gene>
<comment type="caution">
    <text evidence="1">The sequence shown here is derived from an EMBL/GenBank/DDBJ whole genome shotgun (WGS) entry which is preliminary data.</text>
</comment>
<protein>
    <submittedName>
        <fullName evidence="1">Uncharacterized protein</fullName>
    </submittedName>
</protein>